<accession>A0A9P0E827</accession>
<gene>
    <name evidence="2" type="ORF">NEZAVI_LOCUS4026</name>
</gene>
<evidence type="ECO:0000313" key="3">
    <source>
        <dbReference type="Proteomes" id="UP001152798"/>
    </source>
</evidence>
<sequence>MDLLEKKVAWRYSEEPSIDPLEENSRRSTETSAEISKLSVITEEDKGTAGGTGVPPKPKFSGAQRREYKRMKRLKAKYETELPVTAAPVRAWASHGAQQVLARELDACGEKGLKRRGWYNFLCSSGWGQ</sequence>
<keyword evidence="3" id="KW-1185">Reference proteome</keyword>
<feature type="region of interest" description="Disordered" evidence="1">
    <location>
        <begin position="15"/>
        <end position="66"/>
    </location>
</feature>
<name>A0A9P0E827_NEZVI</name>
<dbReference type="Proteomes" id="UP001152798">
    <property type="component" value="Chromosome 2"/>
</dbReference>
<proteinExistence type="predicted"/>
<evidence type="ECO:0000313" key="2">
    <source>
        <dbReference type="EMBL" id="CAH1393341.1"/>
    </source>
</evidence>
<reference evidence="2" key="1">
    <citation type="submission" date="2022-01" db="EMBL/GenBank/DDBJ databases">
        <authorList>
            <person name="King R."/>
        </authorList>
    </citation>
    <scope>NUCLEOTIDE SEQUENCE</scope>
</reference>
<organism evidence="2 3">
    <name type="scientific">Nezara viridula</name>
    <name type="common">Southern green stink bug</name>
    <name type="synonym">Cimex viridulus</name>
    <dbReference type="NCBI Taxonomy" id="85310"/>
    <lineage>
        <taxon>Eukaryota</taxon>
        <taxon>Metazoa</taxon>
        <taxon>Ecdysozoa</taxon>
        <taxon>Arthropoda</taxon>
        <taxon>Hexapoda</taxon>
        <taxon>Insecta</taxon>
        <taxon>Pterygota</taxon>
        <taxon>Neoptera</taxon>
        <taxon>Paraneoptera</taxon>
        <taxon>Hemiptera</taxon>
        <taxon>Heteroptera</taxon>
        <taxon>Panheteroptera</taxon>
        <taxon>Pentatomomorpha</taxon>
        <taxon>Pentatomoidea</taxon>
        <taxon>Pentatomidae</taxon>
        <taxon>Pentatominae</taxon>
        <taxon>Nezara</taxon>
    </lineage>
</organism>
<evidence type="ECO:0000256" key="1">
    <source>
        <dbReference type="SAM" id="MobiDB-lite"/>
    </source>
</evidence>
<protein>
    <submittedName>
        <fullName evidence="2">Uncharacterized protein</fullName>
    </submittedName>
</protein>
<dbReference type="EMBL" id="OV725078">
    <property type="protein sequence ID" value="CAH1393341.1"/>
    <property type="molecule type" value="Genomic_DNA"/>
</dbReference>
<dbReference type="AlphaFoldDB" id="A0A9P0E827"/>